<evidence type="ECO:0000313" key="1">
    <source>
        <dbReference type="EMBL" id="AEE54265.1"/>
    </source>
</evidence>
<gene>
    <name evidence="1" type="ordered locus">Halhy_6447</name>
</gene>
<dbReference type="HOGENOM" id="CLU_2935107_0_0_10"/>
<dbReference type="Proteomes" id="UP000008461">
    <property type="component" value="Chromosome"/>
</dbReference>
<sequence>MLKRDMDKIINSQRIADALTLKGIKFEEKKMFGGFCFMVDDKMLVRLLLLSLEQLHRIIQ</sequence>
<name>F4KR78_HALH1</name>
<keyword evidence="2" id="KW-1185">Reference proteome</keyword>
<reference evidence="1 2" key="1">
    <citation type="journal article" date="2011" name="Stand. Genomic Sci.">
        <title>Complete genome sequence of Haliscomenobacter hydrossis type strain (O).</title>
        <authorList>
            <consortium name="US DOE Joint Genome Institute (JGI-PGF)"/>
            <person name="Daligault H."/>
            <person name="Lapidus A."/>
            <person name="Zeytun A."/>
            <person name="Nolan M."/>
            <person name="Lucas S."/>
            <person name="Del Rio T.G."/>
            <person name="Tice H."/>
            <person name="Cheng J.F."/>
            <person name="Tapia R."/>
            <person name="Han C."/>
            <person name="Goodwin L."/>
            <person name="Pitluck S."/>
            <person name="Liolios K."/>
            <person name="Pagani I."/>
            <person name="Ivanova N."/>
            <person name="Huntemann M."/>
            <person name="Mavromatis K."/>
            <person name="Mikhailova N."/>
            <person name="Pati A."/>
            <person name="Chen A."/>
            <person name="Palaniappan K."/>
            <person name="Land M."/>
            <person name="Hauser L."/>
            <person name="Brambilla E.M."/>
            <person name="Rohde M."/>
            <person name="Verbarg S."/>
            <person name="Goker M."/>
            <person name="Bristow J."/>
            <person name="Eisen J.A."/>
            <person name="Markowitz V."/>
            <person name="Hugenholtz P."/>
            <person name="Kyrpides N.C."/>
            <person name="Klenk H.P."/>
            <person name="Woyke T."/>
        </authorList>
    </citation>
    <scope>NUCLEOTIDE SEQUENCE [LARGE SCALE GENOMIC DNA]</scope>
    <source>
        <strain evidence="2">ATCC 27775 / DSM 1100 / LMG 10767 / O</strain>
    </source>
</reference>
<organism evidence="1 2">
    <name type="scientific">Haliscomenobacter hydrossis (strain ATCC 27775 / DSM 1100 / LMG 10767 / O)</name>
    <dbReference type="NCBI Taxonomy" id="760192"/>
    <lineage>
        <taxon>Bacteria</taxon>
        <taxon>Pseudomonadati</taxon>
        <taxon>Bacteroidota</taxon>
        <taxon>Saprospiria</taxon>
        <taxon>Saprospirales</taxon>
        <taxon>Haliscomenobacteraceae</taxon>
        <taxon>Haliscomenobacter</taxon>
    </lineage>
</organism>
<dbReference type="KEGG" id="hhy:Halhy_6447"/>
<evidence type="ECO:0000313" key="2">
    <source>
        <dbReference type="Proteomes" id="UP000008461"/>
    </source>
</evidence>
<proteinExistence type="predicted"/>
<accession>F4KR78</accession>
<dbReference type="EMBL" id="CP002691">
    <property type="protein sequence ID" value="AEE54265.1"/>
    <property type="molecule type" value="Genomic_DNA"/>
</dbReference>
<reference key="2">
    <citation type="submission" date="2011-04" db="EMBL/GenBank/DDBJ databases">
        <title>Complete sequence of chromosome of Haliscomenobacter hydrossis DSM 1100.</title>
        <authorList>
            <consortium name="US DOE Joint Genome Institute (JGI-PGF)"/>
            <person name="Lucas S."/>
            <person name="Han J."/>
            <person name="Lapidus A."/>
            <person name="Bruce D."/>
            <person name="Goodwin L."/>
            <person name="Pitluck S."/>
            <person name="Peters L."/>
            <person name="Kyrpides N."/>
            <person name="Mavromatis K."/>
            <person name="Ivanova N."/>
            <person name="Ovchinnikova G."/>
            <person name="Pagani I."/>
            <person name="Daligault H."/>
            <person name="Detter J.C."/>
            <person name="Han C."/>
            <person name="Land M."/>
            <person name="Hauser L."/>
            <person name="Markowitz V."/>
            <person name="Cheng J.-F."/>
            <person name="Hugenholtz P."/>
            <person name="Woyke T."/>
            <person name="Wu D."/>
            <person name="Verbarg S."/>
            <person name="Frueling A."/>
            <person name="Brambilla E."/>
            <person name="Klenk H.-P."/>
            <person name="Eisen J.A."/>
        </authorList>
    </citation>
    <scope>NUCLEOTIDE SEQUENCE</scope>
    <source>
        <strain>DSM 1100</strain>
    </source>
</reference>
<dbReference type="AlphaFoldDB" id="F4KR78"/>
<evidence type="ECO:0008006" key="3">
    <source>
        <dbReference type="Google" id="ProtNLM"/>
    </source>
</evidence>
<protein>
    <recommendedName>
        <fullName evidence="3">TfoX N-terminal domain-containing protein</fullName>
    </recommendedName>
</protein>